<protein>
    <submittedName>
        <fullName evidence="2">4889d4bb-490d-48e6-8ba8-93793c0c0c19-CDS</fullName>
    </submittedName>
</protein>
<feature type="domain" description="Calcineurin-like phosphoesterase" evidence="1">
    <location>
        <begin position="36"/>
        <end position="276"/>
    </location>
</feature>
<dbReference type="PANTHER" id="PTHR12905:SF0">
    <property type="entry name" value="CALCINEURIN-LIKE PHOSPHOESTERASE DOMAIN-CONTAINING PROTEIN"/>
    <property type="match status" value="1"/>
</dbReference>
<dbReference type="InterPro" id="IPR051693">
    <property type="entry name" value="UPF0046_metallophosphoest"/>
</dbReference>
<dbReference type="InterPro" id="IPR029052">
    <property type="entry name" value="Metallo-depent_PP-like"/>
</dbReference>
<dbReference type="GO" id="GO:0016787">
    <property type="term" value="F:hydrolase activity"/>
    <property type="evidence" value="ECO:0007669"/>
    <property type="project" value="InterPro"/>
</dbReference>
<gene>
    <name evidence="2" type="ORF">SCLTRI_LOCUS6877</name>
</gene>
<evidence type="ECO:0000313" key="3">
    <source>
        <dbReference type="Proteomes" id="UP000624404"/>
    </source>
</evidence>
<dbReference type="Gene3D" id="3.60.21.10">
    <property type="match status" value="1"/>
</dbReference>
<comment type="caution">
    <text evidence="2">The sequence shown here is derived from an EMBL/GenBank/DDBJ whole genome shotgun (WGS) entry which is preliminary data.</text>
</comment>
<dbReference type="InterPro" id="IPR004843">
    <property type="entry name" value="Calcineurin-like_PHP"/>
</dbReference>
<dbReference type="EMBL" id="CAJHIA010000024">
    <property type="protein sequence ID" value="CAD6447085.1"/>
    <property type="molecule type" value="Genomic_DNA"/>
</dbReference>
<dbReference type="OrthoDB" id="630188at2759"/>
<sequence>MPLSRRFPSDFFTSNITKSLQKSLKMNTSQTKIPTRIMIISDTHTFEFNNRNIPFSLSNIPSDIDILLHCGDLTKVGGLSEYRAALQMLKSIPAKLKLVIAGNHDRTLDKEWVVRQCLRRGYTDEEKEDALRECEEGNAIMRGDLAGEAGVTYLEEGVHGFVLRNGARARVYASPYTPEFCGFGWAYERERDRFNGVGERKVGMEGVDGAVRIPGFEEGEDEDGNGGNVDIVMTHGPPMNILDKVDGYAGHVGCVNLFKALTRAKPRLFCCGHIHEGHGAEMVSWGEKGNPISGRRNVDCQWPDINRETIEEGKQTLMVNASIMDVRYRPVNKPWFVELDLPRAKMGESELDGVGA</sequence>
<dbReference type="Pfam" id="PF00149">
    <property type="entry name" value="Metallophos"/>
    <property type="match status" value="1"/>
</dbReference>
<proteinExistence type="predicted"/>
<evidence type="ECO:0000313" key="2">
    <source>
        <dbReference type="EMBL" id="CAD6447085.1"/>
    </source>
</evidence>
<dbReference type="CDD" id="cd07379">
    <property type="entry name" value="MPP_239FB"/>
    <property type="match status" value="1"/>
</dbReference>
<dbReference type="SUPFAM" id="SSF56300">
    <property type="entry name" value="Metallo-dependent phosphatases"/>
    <property type="match status" value="1"/>
</dbReference>
<evidence type="ECO:0000259" key="1">
    <source>
        <dbReference type="Pfam" id="PF00149"/>
    </source>
</evidence>
<keyword evidence="3" id="KW-1185">Reference proteome</keyword>
<dbReference type="Proteomes" id="UP000624404">
    <property type="component" value="Unassembled WGS sequence"/>
</dbReference>
<reference evidence="2" key="1">
    <citation type="submission" date="2020-10" db="EMBL/GenBank/DDBJ databases">
        <authorList>
            <person name="Kusch S."/>
        </authorList>
    </citation>
    <scope>NUCLEOTIDE SEQUENCE</scope>
    <source>
        <strain evidence="2">SwB9</strain>
    </source>
</reference>
<dbReference type="PANTHER" id="PTHR12905">
    <property type="entry name" value="METALLOPHOSPHOESTERASE"/>
    <property type="match status" value="1"/>
</dbReference>
<name>A0A8H2ZS33_9HELO</name>
<accession>A0A8H2ZS33</accession>
<dbReference type="AlphaFoldDB" id="A0A8H2ZS33"/>
<organism evidence="2 3">
    <name type="scientific">Sclerotinia trifoliorum</name>
    <dbReference type="NCBI Taxonomy" id="28548"/>
    <lineage>
        <taxon>Eukaryota</taxon>
        <taxon>Fungi</taxon>
        <taxon>Dikarya</taxon>
        <taxon>Ascomycota</taxon>
        <taxon>Pezizomycotina</taxon>
        <taxon>Leotiomycetes</taxon>
        <taxon>Helotiales</taxon>
        <taxon>Sclerotiniaceae</taxon>
        <taxon>Sclerotinia</taxon>
    </lineage>
</organism>